<reference evidence="2" key="1">
    <citation type="submission" date="2012-10" db="EMBL/GenBank/DDBJ databases">
        <title>Towards defining the chloroviruses: a genomic journey through a genus of large DNA viruses.</title>
        <authorList>
            <person name="Jeanniard A."/>
            <person name="Dunigan D.D."/>
            <person name="Gurnon J.R."/>
            <person name="Agarkova I."/>
            <person name="Kang M."/>
            <person name="Vitek J."/>
            <person name="Duncan G."/>
            <person name="McClung O.W."/>
            <person name="Larsen M."/>
            <person name="Claverie J.-M."/>
            <person name="Van Etten J.L."/>
            <person name="Blanc G."/>
        </authorList>
    </citation>
    <scope>NUCLEOTIDE SEQUENCE</scope>
</reference>
<organism evidence="2">
    <name type="scientific">Paramecium bursaria Chlorella virus NYs1</name>
    <dbReference type="NCBI Taxonomy" id="83442"/>
    <lineage>
        <taxon>Viruses</taxon>
        <taxon>Varidnaviria</taxon>
        <taxon>Bamfordvirae</taxon>
        <taxon>Nucleocytoviricota</taxon>
        <taxon>Megaviricetes</taxon>
        <taxon>Algavirales</taxon>
        <taxon>Phycodnaviridae</taxon>
        <taxon>Chlorovirus</taxon>
        <taxon>Chlorovirus newyorkense</taxon>
    </lineage>
</organism>
<feature type="transmembrane region" description="Helical" evidence="1">
    <location>
        <begin position="99"/>
        <end position="122"/>
    </location>
</feature>
<name>M1HHB1_9PHYC</name>
<proteinExistence type="predicted"/>
<dbReference type="RefSeq" id="YP_009665328.1">
    <property type="nucleotide sequence ID" value="NC_043235.1"/>
</dbReference>
<keyword evidence="1" id="KW-1133">Transmembrane helix</keyword>
<evidence type="ECO:0000256" key="1">
    <source>
        <dbReference type="SAM" id="Phobius"/>
    </source>
</evidence>
<evidence type="ECO:0000313" key="2">
    <source>
        <dbReference type="EMBL" id="AGE58683.1"/>
    </source>
</evidence>
<gene>
    <name evidence="2" type="primary">NYs-1_317R</name>
    <name evidence="2" type="ORF">PBCVNYs1_317R</name>
</gene>
<keyword evidence="1" id="KW-0472">Membrane</keyword>
<dbReference type="GeneID" id="40525547"/>
<sequence length="213" mass="24235">MYSSSVYVHFIIFKYYIMSCPTEQIFDEKTNERIDSDVDYLSDRIRKVLKNDSDDSNCVSTKIDDSVVILNMCIQYIVLSFIILSVAKHGDSSNVVKAIVWISYFSLLLIAVQYRSVVATVWKLFAHGIDVENKVIILLSIFIAFLTMYIKKGSFGTKMAIATAVFIVIRLAIQMKNFLLGRKSTIPLFLSFIGGLFSPSRISKIYKSFDPDK</sequence>
<feature type="transmembrane region" description="Helical" evidence="1">
    <location>
        <begin position="67"/>
        <end position="87"/>
    </location>
</feature>
<dbReference type="KEGG" id="vg:40525547"/>
<feature type="transmembrane region" description="Helical" evidence="1">
    <location>
        <begin position="134"/>
        <end position="150"/>
    </location>
</feature>
<dbReference type="EMBL" id="JX997183">
    <property type="protein sequence ID" value="AGE58683.1"/>
    <property type="molecule type" value="Genomic_DNA"/>
</dbReference>
<accession>M1HHB1</accession>
<keyword evidence="1" id="KW-0812">Transmembrane</keyword>
<protein>
    <submittedName>
        <fullName evidence="2">Uncharacterized protein</fullName>
    </submittedName>
</protein>
<feature type="transmembrane region" description="Helical" evidence="1">
    <location>
        <begin position="156"/>
        <end position="173"/>
    </location>
</feature>